<accession>A0A162NJV3</accession>
<dbReference type="CDD" id="cd08267">
    <property type="entry name" value="MDR1"/>
    <property type="match status" value="1"/>
</dbReference>
<dbReference type="Proteomes" id="UP000076584">
    <property type="component" value="Unassembled WGS sequence"/>
</dbReference>
<dbReference type="InterPro" id="IPR020843">
    <property type="entry name" value="ER"/>
</dbReference>
<dbReference type="Gene3D" id="3.90.180.10">
    <property type="entry name" value="Medium-chain alcohol dehydrogenases, catalytic domain"/>
    <property type="match status" value="1"/>
</dbReference>
<dbReference type="Pfam" id="PF00107">
    <property type="entry name" value="ADH_zinc_N"/>
    <property type="match status" value="1"/>
</dbReference>
<evidence type="ECO:0000313" key="2">
    <source>
        <dbReference type="Proteomes" id="UP000076584"/>
    </source>
</evidence>
<comment type="caution">
    <text evidence="1">The sequence shown here is derived from an EMBL/GenBank/DDBJ whole genome shotgun (WGS) entry which is preliminary data.</text>
</comment>
<dbReference type="PANTHER" id="PTHR11695:SF294">
    <property type="entry name" value="RETICULON-4-INTERACTING PROTEIN 1, MITOCHONDRIAL"/>
    <property type="match status" value="1"/>
</dbReference>
<dbReference type="SUPFAM" id="SSF50129">
    <property type="entry name" value="GroES-like"/>
    <property type="match status" value="1"/>
</dbReference>
<dbReference type="InterPro" id="IPR011032">
    <property type="entry name" value="GroES-like_sf"/>
</dbReference>
<evidence type="ECO:0000313" key="1">
    <source>
        <dbReference type="EMBL" id="KZL86020.1"/>
    </source>
</evidence>
<dbReference type="AlphaFoldDB" id="A0A162NJV3"/>
<organism evidence="1 2">
    <name type="scientific">Colletotrichum incanum</name>
    <name type="common">Soybean anthracnose fungus</name>
    <dbReference type="NCBI Taxonomy" id="1573173"/>
    <lineage>
        <taxon>Eukaryota</taxon>
        <taxon>Fungi</taxon>
        <taxon>Dikarya</taxon>
        <taxon>Ascomycota</taxon>
        <taxon>Pezizomycotina</taxon>
        <taxon>Sordariomycetes</taxon>
        <taxon>Hypocreomycetidae</taxon>
        <taxon>Glomerellales</taxon>
        <taxon>Glomerellaceae</taxon>
        <taxon>Colletotrichum</taxon>
        <taxon>Colletotrichum spaethianum species complex</taxon>
    </lineage>
</organism>
<dbReference type="EMBL" id="LFIW01000536">
    <property type="protein sequence ID" value="KZL86020.1"/>
    <property type="molecule type" value="Genomic_DNA"/>
</dbReference>
<dbReference type="InterPro" id="IPR013149">
    <property type="entry name" value="ADH-like_C"/>
</dbReference>
<dbReference type="GO" id="GO:0005739">
    <property type="term" value="C:mitochondrion"/>
    <property type="evidence" value="ECO:0007669"/>
    <property type="project" value="TreeGrafter"/>
</dbReference>
<dbReference type="SMART" id="SM00829">
    <property type="entry name" value="PKS_ER"/>
    <property type="match status" value="1"/>
</dbReference>
<dbReference type="GO" id="GO:0016491">
    <property type="term" value="F:oxidoreductase activity"/>
    <property type="evidence" value="ECO:0007669"/>
    <property type="project" value="InterPro"/>
</dbReference>
<dbReference type="InterPro" id="IPR050700">
    <property type="entry name" value="YIM1/Zinc_Alcohol_DH_Fams"/>
</dbReference>
<protein>
    <submittedName>
        <fullName evidence="1">Reticulon-4-interacting protein mitochondrial</fullName>
    </submittedName>
</protein>
<sequence length="280" mass="30342">MATMKAWQFRSSAGPIEKSTSLDSGIPKPTPTKNEVLIEVYSTALNPIDYKVLELGLITKLIFRSPVTPGLDICGRTVEIGSHVDAFRVGDVVYGLCDGVFGHEALSQYVPVMQDKLVLVPEGSRTDEIVFLATVGITTYHSLKSNVKKGDKVFINGGSEEQCHVITSCSTTNVELCKSLGADEVLDYKAANIIEQLKGQGQMFDLVLDNVGSPTNLYRVSHHFLKPSGRFLQIGLGISLSALKQFLGNKILPGYLGGGKRKYELVVPTPNSAVLQQIGE</sequence>
<dbReference type="Pfam" id="PF08240">
    <property type="entry name" value="ADH_N"/>
    <property type="match status" value="1"/>
</dbReference>
<keyword evidence="2" id="KW-1185">Reference proteome</keyword>
<name>A0A162NJV3_COLIC</name>
<dbReference type="PANTHER" id="PTHR11695">
    <property type="entry name" value="ALCOHOL DEHYDROGENASE RELATED"/>
    <property type="match status" value="1"/>
</dbReference>
<gene>
    <name evidence="1" type="ORF">CI238_08054</name>
</gene>
<dbReference type="SUPFAM" id="SSF51735">
    <property type="entry name" value="NAD(P)-binding Rossmann-fold domains"/>
    <property type="match status" value="1"/>
</dbReference>
<reference evidence="1 2" key="1">
    <citation type="submission" date="2015-06" db="EMBL/GenBank/DDBJ databases">
        <title>Survival trade-offs in plant roots during colonization by closely related pathogenic and mutualistic fungi.</title>
        <authorList>
            <person name="Hacquard S."/>
            <person name="Kracher B."/>
            <person name="Hiruma K."/>
            <person name="Weinman A."/>
            <person name="Muench P."/>
            <person name="Garrido Oter R."/>
            <person name="Ver Loren van Themaat E."/>
            <person name="Dallerey J.-F."/>
            <person name="Damm U."/>
            <person name="Henrissat B."/>
            <person name="Lespinet O."/>
            <person name="Thon M."/>
            <person name="Kemen E."/>
            <person name="McHardy A.C."/>
            <person name="Schulze-Lefert P."/>
            <person name="O'Connell R.J."/>
        </authorList>
    </citation>
    <scope>NUCLEOTIDE SEQUENCE [LARGE SCALE GENOMIC DNA]</scope>
    <source>
        <strain evidence="1 2">MAFF 238704</strain>
    </source>
</reference>
<dbReference type="OrthoDB" id="201656at2759"/>
<dbReference type="InterPro" id="IPR036291">
    <property type="entry name" value="NAD(P)-bd_dom_sf"/>
</dbReference>
<dbReference type="Gene3D" id="3.40.50.720">
    <property type="entry name" value="NAD(P)-binding Rossmann-like Domain"/>
    <property type="match status" value="1"/>
</dbReference>
<dbReference type="STRING" id="1573173.A0A162NJV3"/>
<dbReference type="InterPro" id="IPR013154">
    <property type="entry name" value="ADH-like_N"/>
</dbReference>
<proteinExistence type="predicted"/>